<accession>A0A9D1APP0</accession>
<keyword evidence="1" id="KW-0812">Transmembrane</keyword>
<keyword evidence="1" id="KW-1133">Transmembrane helix</keyword>
<gene>
    <name evidence="2" type="ORF">IAB89_11540</name>
</gene>
<dbReference type="AlphaFoldDB" id="A0A9D1APP0"/>
<evidence type="ECO:0000256" key="1">
    <source>
        <dbReference type="SAM" id="Phobius"/>
    </source>
</evidence>
<dbReference type="Proteomes" id="UP000824242">
    <property type="component" value="Unassembled WGS sequence"/>
</dbReference>
<dbReference type="PANTHER" id="PTHR36832:SF1">
    <property type="entry name" value="SLR1174 PROTEIN"/>
    <property type="match status" value="1"/>
</dbReference>
<feature type="transmembrane region" description="Helical" evidence="1">
    <location>
        <begin position="60"/>
        <end position="77"/>
    </location>
</feature>
<evidence type="ECO:0000313" key="3">
    <source>
        <dbReference type="Proteomes" id="UP000824242"/>
    </source>
</evidence>
<feature type="transmembrane region" description="Helical" evidence="1">
    <location>
        <begin position="20"/>
        <end position="40"/>
    </location>
</feature>
<keyword evidence="1" id="KW-0472">Membrane</keyword>
<proteinExistence type="predicted"/>
<protein>
    <submittedName>
        <fullName evidence="2">ABC-2 family transporter protein</fullName>
    </submittedName>
</protein>
<dbReference type="EMBL" id="DVGZ01000125">
    <property type="protein sequence ID" value="HIR48264.1"/>
    <property type="molecule type" value="Genomic_DNA"/>
</dbReference>
<organism evidence="2 3">
    <name type="scientific">Candidatus Caccousia avicola</name>
    <dbReference type="NCBI Taxonomy" id="2840721"/>
    <lineage>
        <taxon>Bacteria</taxon>
        <taxon>Bacillati</taxon>
        <taxon>Bacillota</taxon>
        <taxon>Clostridia</taxon>
        <taxon>Eubacteriales</taxon>
        <taxon>Oscillospiraceae</taxon>
        <taxon>Oscillospiraceae incertae sedis</taxon>
        <taxon>Candidatus Caccousia</taxon>
    </lineage>
</organism>
<feature type="transmembrane region" description="Helical" evidence="1">
    <location>
        <begin position="233"/>
        <end position="255"/>
    </location>
</feature>
<evidence type="ECO:0000313" key="2">
    <source>
        <dbReference type="EMBL" id="HIR48264.1"/>
    </source>
</evidence>
<feature type="transmembrane region" description="Helical" evidence="1">
    <location>
        <begin position="117"/>
        <end position="136"/>
    </location>
</feature>
<dbReference type="Pfam" id="PF06182">
    <property type="entry name" value="ABC2_membrane_6"/>
    <property type="match status" value="1"/>
</dbReference>
<reference evidence="2" key="1">
    <citation type="submission" date="2020-10" db="EMBL/GenBank/DDBJ databases">
        <authorList>
            <person name="Gilroy R."/>
        </authorList>
    </citation>
    <scope>NUCLEOTIDE SEQUENCE</scope>
    <source>
        <strain evidence="2">ChiSxjej1B13-7958</strain>
    </source>
</reference>
<feature type="transmembrane region" description="Helical" evidence="1">
    <location>
        <begin position="142"/>
        <end position="167"/>
    </location>
</feature>
<reference evidence="2" key="2">
    <citation type="journal article" date="2021" name="PeerJ">
        <title>Extensive microbial diversity within the chicken gut microbiome revealed by metagenomics and culture.</title>
        <authorList>
            <person name="Gilroy R."/>
            <person name="Ravi A."/>
            <person name="Getino M."/>
            <person name="Pursley I."/>
            <person name="Horton D.L."/>
            <person name="Alikhan N.F."/>
            <person name="Baker D."/>
            <person name="Gharbi K."/>
            <person name="Hall N."/>
            <person name="Watson M."/>
            <person name="Adriaenssens E.M."/>
            <person name="Foster-Nyarko E."/>
            <person name="Jarju S."/>
            <person name="Secka A."/>
            <person name="Antonio M."/>
            <person name="Oren A."/>
            <person name="Chaudhuri R.R."/>
            <person name="La Ragione R."/>
            <person name="Hildebrand F."/>
            <person name="Pallen M.J."/>
        </authorList>
    </citation>
    <scope>NUCLEOTIDE SEQUENCE</scope>
    <source>
        <strain evidence="2">ChiSxjej1B13-7958</strain>
    </source>
</reference>
<comment type="caution">
    <text evidence="2">The sequence shown here is derived from an EMBL/GenBank/DDBJ whole genome shotgun (WGS) entry which is preliminary data.</text>
</comment>
<sequence>MKQYGSFFRIRFLAGLQYRAAAWAGISTQFAWGGMTILLFRAFYESDTASFPMPFSSLSTYIWLQQALLAMFMAWFFDNDIFDSISNGGIAYELCRPCDLYNMWFVKNMAIRLSRTVLRCAPILLVAAFLPSPYSVTLPAGWIAGLLFILSLLLGFLVLVAFSMLIYLSAFYTISSLGIRLLATSVVEFFAGGIIPLPFLPESIQPFFYALPFASMQNTPFLIYTGYMQGDQALWSMAGQCAWLAGLVLAGRLLMHRALKKVVVQGG</sequence>
<name>A0A9D1APP0_9FIRM</name>
<dbReference type="PANTHER" id="PTHR36832">
    <property type="entry name" value="SLR1174 PROTEIN-RELATED"/>
    <property type="match status" value="1"/>
</dbReference>
<feature type="transmembrane region" description="Helical" evidence="1">
    <location>
        <begin position="179"/>
        <end position="199"/>
    </location>
</feature>
<dbReference type="InterPro" id="IPR010390">
    <property type="entry name" value="ABC-2_transporter-like"/>
</dbReference>